<organism evidence="8 9">
    <name type="scientific">Fasciola hepatica</name>
    <name type="common">Liver fluke</name>
    <dbReference type="NCBI Taxonomy" id="6192"/>
    <lineage>
        <taxon>Eukaryota</taxon>
        <taxon>Metazoa</taxon>
        <taxon>Spiralia</taxon>
        <taxon>Lophotrochozoa</taxon>
        <taxon>Platyhelminthes</taxon>
        <taxon>Trematoda</taxon>
        <taxon>Digenea</taxon>
        <taxon>Plagiorchiida</taxon>
        <taxon>Echinostomata</taxon>
        <taxon>Echinostomatoidea</taxon>
        <taxon>Fasciolidae</taxon>
        <taxon>Fasciola</taxon>
    </lineage>
</organism>
<dbReference type="PROSITE" id="PS00798">
    <property type="entry name" value="ALDOKETO_REDUCTASE_1"/>
    <property type="match status" value="1"/>
</dbReference>
<dbReference type="Proteomes" id="UP000230066">
    <property type="component" value="Unassembled WGS sequence"/>
</dbReference>
<keyword evidence="3" id="KW-0560">Oxidoreductase</keyword>
<comment type="caution">
    <text evidence="8">The sequence shown here is derived from an EMBL/GenBank/DDBJ whole genome shotgun (WGS) entry which is preliminary data.</text>
</comment>
<feature type="domain" description="NADP-dependent oxidoreductase" evidence="7">
    <location>
        <begin position="29"/>
        <end position="291"/>
    </location>
</feature>
<evidence type="ECO:0000256" key="4">
    <source>
        <dbReference type="PIRSR" id="PIRSR000097-1"/>
    </source>
</evidence>
<evidence type="ECO:0000313" key="8">
    <source>
        <dbReference type="EMBL" id="THD22615.1"/>
    </source>
</evidence>
<dbReference type="PANTHER" id="PTHR11732">
    <property type="entry name" value="ALDO/KETO REDUCTASE"/>
    <property type="match status" value="1"/>
</dbReference>
<reference evidence="8" key="1">
    <citation type="submission" date="2019-03" db="EMBL/GenBank/DDBJ databases">
        <title>Improved annotation for the trematode Fasciola hepatica.</title>
        <authorList>
            <person name="Choi Y.-J."/>
            <person name="Martin J."/>
            <person name="Mitreva M."/>
        </authorList>
    </citation>
    <scope>NUCLEOTIDE SEQUENCE [LARGE SCALE GENOMIC DNA]</scope>
</reference>
<evidence type="ECO:0000256" key="6">
    <source>
        <dbReference type="PIRSR" id="PIRSR000097-3"/>
    </source>
</evidence>
<sequence>MDQSHATPTYTMSNGQKIPVLGYGTYLVPKHQMRMNVLTILESGYRLIDCAFFYGNEDAIGEGLVEAMNKLKLKREDVFITSKVWPTHVRPENVRKSCEESLKNLKLTYLDLYLVHWPVAFKPGDCSFPMAEDGETYALDSVPHLDTWKAMEKLVDDGLVKSIGLSNFNKRQIDNILNNCRIKPVNLQIEIHANFPNEKLVNFAQSRGLIVSAYAPLGSLGNTPGETDLLQQPWVKRIAENHKKTSAQVLLRYLLQRHLVVLPKSSTPSRIKENTQIFDFVLSEDEMNELSTKGLNKRQFTFLGMRYHPEYPFYDEY</sequence>
<evidence type="ECO:0000313" key="9">
    <source>
        <dbReference type="Proteomes" id="UP000230066"/>
    </source>
</evidence>
<dbReference type="PROSITE" id="PS00063">
    <property type="entry name" value="ALDOKETO_REDUCTASE_3"/>
    <property type="match status" value="1"/>
</dbReference>
<evidence type="ECO:0000259" key="7">
    <source>
        <dbReference type="Pfam" id="PF00248"/>
    </source>
</evidence>
<protein>
    <submittedName>
        <fullName evidence="8">Aldose reductase A</fullName>
    </submittedName>
</protein>
<name>A0A4E0R6F0_FASHE</name>
<feature type="binding site" evidence="5">
    <location>
        <position position="116"/>
    </location>
    <ligand>
        <name>substrate</name>
    </ligand>
</feature>
<keyword evidence="2" id="KW-0521">NADP</keyword>
<dbReference type="PRINTS" id="PR00069">
    <property type="entry name" value="ALDKETRDTASE"/>
</dbReference>
<evidence type="ECO:0000256" key="2">
    <source>
        <dbReference type="ARBA" id="ARBA00022857"/>
    </source>
</evidence>
<gene>
    <name evidence="8" type="ORF">D915_006236</name>
</gene>
<comment type="similarity">
    <text evidence="1">Belongs to the aldo/keto reductase family.</text>
</comment>
<dbReference type="Gene3D" id="3.20.20.100">
    <property type="entry name" value="NADP-dependent oxidoreductase domain"/>
    <property type="match status" value="1"/>
</dbReference>
<evidence type="ECO:0000256" key="5">
    <source>
        <dbReference type="PIRSR" id="PIRSR000097-2"/>
    </source>
</evidence>
<evidence type="ECO:0000256" key="3">
    <source>
        <dbReference type="ARBA" id="ARBA00023002"/>
    </source>
</evidence>
<evidence type="ECO:0000256" key="1">
    <source>
        <dbReference type="ARBA" id="ARBA00007905"/>
    </source>
</evidence>
<dbReference type="EMBL" id="JXXN02002638">
    <property type="protein sequence ID" value="THD22615.1"/>
    <property type="molecule type" value="Genomic_DNA"/>
</dbReference>
<dbReference type="InterPro" id="IPR023210">
    <property type="entry name" value="NADP_OxRdtase_dom"/>
</dbReference>
<dbReference type="InterPro" id="IPR018170">
    <property type="entry name" value="Aldo/ket_reductase_CS"/>
</dbReference>
<feature type="active site" description="Proton donor" evidence="4">
    <location>
        <position position="54"/>
    </location>
</feature>
<keyword evidence="9" id="KW-1185">Reference proteome</keyword>
<dbReference type="FunFam" id="3.20.20.100:FF:000006">
    <property type="entry name" value="Aldo-keto reductase family 1 member A1"/>
    <property type="match status" value="1"/>
</dbReference>
<proteinExistence type="inferred from homology"/>
<dbReference type="InterPro" id="IPR020471">
    <property type="entry name" value="AKR"/>
</dbReference>
<dbReference type="GO" id="GO:0016491">
    <property type="term" value="F:oxidoreductase activity"/>
    <property type="evidence" value="ECO:0007669"/>
    <property type="project" value="UniProtKB-KW"/>
</dbReference>
<accession>A0A4E0R6F0</accession>
<dbReference type="InterPro" id="IPR036812">
    <property type="entry name" value="NAD(P)_OxRdtase_dom_sf"/>
</dbReference>
<dbReference type="PIRSF" id="PIRSF000097">
    <property type="entry name" value="AKR"/>
    <property type="match status" value="1"/>
</dbReference>
<dbReference type="PROSITE" id="PS00062">
    <property type="entry name" value="ALDOKETO_REDUCTASE_2"/>
    <property type="match status" value="1"/>
</dbReference>
<dbReference type="SUPFAM" id="SSF51430">
    <property type="entry name" value="NAD(P)-linked oxidoreductase"/>
    <property type="match status" value="1"/>
</dbReference>
<dbReference type="AlphaFoldDB" id="A0A4E0R6F0"/>
<dbReference type="Pfam" id="PF00248">
    <property type="entry name" value="Aldo_ket_red"/>
    <property type="match status" value="1"/>
</dbReference>
<feature type="site" description="Lowers pKa of active site Tyr" evidence="6">
    <location>
        <position position="83"/>
    </location>
</feature>